<feature type="chain" id="PRO_5040216862" evidence="1">
    <location>
        <begin position="24"/>
        <end position="850"/>
    </location>
</feature>
<dbReference type="Proteomes" id="UP000031910">
    <property type="component" value="Chromosome"/>
</dbReference>
<accession>A0A9N7G7C7</accession>
<dbReference type="InterPro" id="IPR030893">
    <property type="entry name" value="Mollicu_LP"/>
</dbReference>
<feature type="signal peptide" evidence="1">
    <location>
        <begin position="1"/>
        <end position="23"/>
    </location>
</feature>
<dbReference type="RefSeq" id="WP_042620261.1">
    <property type="nucleotide sequence ID" value="NZ_CP006959.1"/>
</dbReference>
<proteinExistence type="predicted"/>
<name>A0A9N7G7C7_MYCCC</name>
<dbReference type="AlphaFoldDB" id="A0A9N7G7C7"/>
<evidence type="ECO:0000313" key="2">
    <source>
        <dbReference type="EMBL" id="AJK51409.1"/>
    </source>
</evidence>
<keyword evidence="3" id="KW-1185">Reference proteome</keyword>
<organism evidence="2 3">
    <name type="scientific">Mycoplasma capricolum subsp. capripneumoniae 87001</name>
    <dbReference type="NCBI Taxonomy" id="1124992"/>
    <lineage>
        <taxon>Bacteria</taxon>
        <taxon>Bacillati</taxon>
        <taxon>Mycoplasmatota</taxon>
        <taxon>Mollicutes</taxon>
        <taxon>Mycoplasmataceae</taxon>
        <taxon>Mycoplasma</taxon>
    </lineage>
</organism>
<dbReference type="NCBIfam" id="TIGR04547">
    <property type="entry name" value="Mollicu_LP"/>
    <property type="match status" value="1"/>
</dbReference>
<evidence type="ECO:0000313" key="3">
    <source>
        <dbReference type="Proteomes" id="UP000031910"/>
    </source>
</evidence>
<reference evidence="2 3" key="1">
    <citation type="submission" date="2013-12" db="EMBL/GenBank/DDBJ databases">
        <authorList>
            <person name="Wang R."/>
            <person name="Li Y."/>
            <person name="Zheng H."/>
            <person name="Xin J."/>
        </authorList>
    </citation>
    <scope>NUCLEOTIDE SEQUENCE [LARGE SCALE GENOMIC DNA]</scope>
    <source>
        <strain evidence="2 3">87001</strain>
    </source>
</reference>
<keyword evidence="1" id="KW-0732">Signal</keyword>
<gene>
    <name evidence="2" type="ORF">MCCG_0442</name>
</gene>
<dbReference type="KEGG" id="mcai:MCCG_0442"/>
<protein>
    <submittedName>
        <fullName evidence="2">Prolipoprotein</fullName>
    </submittedName>
</protein>
<dbReference type="EMBL" id="CP006959">
    <property type="protein sequence ID" value="AJK51409.1"/>
    <property type="molecule type" value="Genomic_DNA"/>
</dbReference>
<evidence type="ECO:0000256" key="1">
    <source>
        <dbReference type="SAM" id="SignalP"/>
    </source>
</evidence>
<sequence>MNKLIAILSSMMMITTASLPVIACHKKQKEEKEIKFENNNSITNAHSTVSLFAKELILADQLKVQLSEIKNKNNKKSLSDLLKENNLTLENTDKRISNINTFENLLNQYFEKDSYKKVLDSKIKLDLKNNSSNFLFKEIFQLVGLGEAELNNFSDDITKLLNLTISLNPMFVFANFKEVDSALNTFFEKLKPTFSNWIKTLSTPKEGLAKSIKAFQDEIDVNKKYKDLKAEDLDVAFYVSLVNAIGLALSTKDFKEVELKTNNVFDSLKNAGDALNKILSSSAQPNKVNGSKVVSYVLQALQFLQLKLSLFENARDHKPTSADKLFDNTKQNQQFIKDLYKDQNIESISKKKPSFINLKYLLSFFKKPVEELKDKNQKDGYELQKLLAMLFLTADEVTYKKYNSTNEFIEDSKKFVEENKSSPLFYLLQRVLENQLNNKFESKKDKISTLTKSLPILTKWLTLTVNDLLNGKSLAKSFNEIFKENQIFQTTLEKLFESEIIDKNVIPADLHSFIPFLPALVNSFLFSFLTQGDQLSSLIKEVIPVVEFKLDSKQNAFKEIYSGSIFDINKVKTFINNLKGFLDNITKKPDGAIFAEASKQFNTKVATEQAEKFLIKPFNELFGNVKTFNLKTLLTTPLNKMDESKWKDRRFAKPLQSKSVADILDTLLTTLNVQGNEKLESLESSNINLTALTEVVSLINNYSYKAKGVNSSKTQLIELLKENPDKALQILGWTSDKNNPIGKGSLLDTLLSKVFNFKMDDKKNKTENALNQFAKVTSLLNKWLVTQLNESDLLITFSFTNTNKNSSNQLLSETMIATVKNKVNNSQTKYTFSYARDKQSKFKFTKISKN</sequence>